<dbReference type="Proteomes" id="UP000233375">
    <property type="component" value="Unassembled WGS sequence"/>
</dbReference>
<keyword evidence="1" id="KW-1133">Transmembrane helix</keyword>
<keyword evidence="1" id="KW-0472">Membrane</keyword>
<dbReference type="Pfam" id="PF09991">
    <property type="entry name" value="DUF2232"/>
    <property type="match status" value="1"/>
</dbReference>
<feature type="transmembrane region" description="Helical" evidence="1">
    <location>
        <begin position="216"/>
        <end position="232"/>
    </location>
</feature>
<dbReference type="AlphaFoldDB" id="A0A2N0Z479"/>
<evidence type="ECO:0000313" key="2">
    <source>
        <dbReference type="EMBL" id="PKG24300.1"/>
    </source>
</evidence>
<proteinExistence type="predicted"/>
<feature type="transmembrane region" description="Helical" evidence="1">
    <location>
        <begin position="273"/>
        <end position="298"/>
    </location>
</feature>
<accession>A0A2N0Z479</accession>
<feature type="transmembrane region" description="Helical" evidence="1">
    <location>
        <begin position="57"/>
        <end position="88"/>
    </location>
</feature>
<evidence type="ECO:0000313" key="3">
    <source>
        <dbReference type="Proteomes" id="UP000233375"/>
    </source>
</evidence>
<keyword evidence="1" id="KW-0812">Transmembrane</keyword>
<feature type="transmembrane region" description="Helical" evidence="1">
    <location>
        <begin position="12"/>
        <end position="45"/>
    </location>
</feature>
<feature type="transmembrane region" description="Helical" evidence="1">
    <location>
        <begin position="175"/>
        <end position="195"/>
    </location>
</feature>
<dbReference type="OrthoDB" id="2987886at2"/>
<dbReference type="PANTHER" id="PTHR41324:SF1">
    <property type="entry name" value="DUF2232 DOMAIN-CONTAINING PROTEIN"/>
    <property type="match status" value="1"/>
</dbReference>
<dbReference type="EMBL" id="PISE01000015">
    <property type="protein sequence ID" value="PKG24300.1"/>
    <property type="molecule type" value="Genomic_DNA"/>
</dbReference>
<name>A0A2N0Z479_9BACI</name>
<gene>
    <name evidence="2" type="ORF">CWS01_07900</name>
</gene>
<feature type="transmembrane region" description="Helical" evidence="1">
    <location>
        <begin position="238"/>
        <end position="266"/>
    </location>
</feature>
<dbReference type="PANTHER" id="PTHR41324">
    <property type="entry name" value="MEMBRANE PROTEIN-RELATED"/>
    <property type="match status" value="1"/>
</dbReference>
<reference evidence="2 3" key="1">
    <citation type="journal article" date="2003" name="Int. J. Syst. Evol. Microbiol.">
        <title>Bacillus nealsonii sp. nov., isolated from a spacecraft-assembly facility, whose spores are gamma-radiation resistant.</title>
        <authorList>
            <person name="Venkateswaran K."/>
            <person name="Kempf M."/>
            <person name="Chen F."/>
            <person name="Satomi M."/>
            <person name="Nicholson W."/>
            <person name="Kern R."/>
        </authorList>
    </citation>
    <scope>NUCLEOTIDE SEQUENCE [LARGE SCALE GENOMIC DNA]</scope>
    <source>
        <strain evidence="2 3">FO-92</strain>
    </source>
</reference>
<keyword evidence="3" id="KW-1185">Reference proteome</keyword>
<comment type="caution">
    <text evidence="2">The sequence shown here is derived from an EMBL/GenBank/DDBJ whole genome shotgun (WGS) entry which is preliminary data.</text>
</comment>
<dbReference type="RefSeq" id="WP_101176646.1">
    <property type="nucleotide sequence ID" value="NZ_PISE01000015.1"/>
</dbReference>
<protein>
    <submittedName>
        <fullName evidence="2">DUF2232 domain-containing protein</fullName>
    </submittedName>
</protein>
<dbReference type="InterPro" id="IPR018710">
    <property type="entry name" value="DUF2232"/>
</dbReference>
<evidence type="ECO:0000256" key="1">
    <source>
        <dbReference type="SAM" id="Phobius"/>
    </source>
</evidence>
<feature type="transmembrane region" description="Helical" evidence="1">
    <location>
        <begin position="100"/>
        <end position="125"/>
    </location>
</feature>
<sequence>MRKTRIITEGAVLLAIYAVLLLITLYIPILNNVTTFFLVLPFILFRGRFDRKASGLFFIAAIFISFIVGSLHALPLTFMYGVTGIVLGDYIIRNKSRVQILLAASFAFFITIALSYWLSVFFLQIDYIKELFKMMEEGLKQSKPIIKAIDPKKGEEALEQFQTAVELMKKMVPSIAIIGSIVNIFVIQAISIPIIKRFGIKAESWQPIRMWRLPRAILWIFLGLIVLSFVSIEKDTLIYTVFLNAFYILQLLIMIQGISFLFFIFFQYNLPKGIAIVLTIFMLINPTFSFLLRVLGVIDIGTNWREFFRKATD</sequence>
<organism evidence="2 3">
    <name type="scientific">Niallia nealsonii</name>
    <dbReference type="NCBI Taxonomy" id="115979"/>
    <lineage>
        <taxon>Bacteria</taxon>
        <taxon>Bacillati</taxon>
        <taxon>Bacillota</taxon>
        <taxon>Bacilli</taxon>
        <taxon>Bacillales</taxon>
        <taxon>Bacillaceae</taxon>
        <taxon>Niallia</taxon>
    </lineage>
</organism>